<gene>
    <name evidence="1" type="ORF">CAPTEDRAFT_197590</name>
</gene>
<organism evidence="1">
    <name type="scientific">Capitella teleta</name>
    <name type="common">Polychaete worm</name>
    <dbReference type="NCBI Taxonomy" id="283909"/>
    <lineage>
        <taxon>Eukaryota</taxon>
        <taxon>Metazoa</taxon>
        <taxon>Spiralia</taxon>
        <taxon>Lophotrochozoa</taxon>
        <taxon>Annelida</taxon>
        <taxon>Polychaeta</taxon>
        <taxon>Sedentaria</taxon>
        <taxon>Scolecida</taxon>
        <taxon>Capitellidae</taxon>
        <taxon>Capitella</taxon>
    </lineage>
</organism>
<dbReference type="EnsemblMetazoa" id="CapteT197590">
    <property type="protein sequence ID" value="CapteP197590"/>
    <property type="gene ID" value="CapteG197590"/>
</dbReference>
<sequence>MESFTYLGSIIYNKLSLNAKINRRLGKVSVAMFPKGSGLAAISLYWHTRQGSYLRPEHPLIYGSESWPIYASQKERLNACHLRGIYWIFNGRHTVSKCLSECGLCKRKNAKPLMQEMASLTCERLESANPFQFVGVDYFGQFLYKVRRCRVKRYDPSGIPLSPMFESSPGLVKVHEGDDADLIWTTHEDITPADLRRLFYHTSTGNKLLEVAFGQILTHNECAGDRCVLLNGTHETGIRIPSITRADARSKYIITLSVQGGVQNGDAAIYVYRVSDVLREVQLVIYFYSKKVYAFNCINNRTIDGQGERRITKRIIQSKQHRVCFGNIERKSIAF</sequence>
<keyword evidence="3" id="KW-1185">Reference proteome</keyword>
<dbReference type="PANTHER" id="PTHR47331:SF1">
    <property type="entry name" value="GAG-LIKE PROTEIN"/>
    <property type="match status" value="1"/>
</dbReference>
<dbReference type="Proteomes" id="UP000014760">
    <property type="component" value="Unassembled WGS sequence"/>
</dbReference>
<evidence type="ECO:0000313" key="3">
    <source>
        <dbReference type="Proteomes" id="UP000014760"/>
    </source>
</evidence>
<reference evidence="2" key="3">
    <citation type="submission" date="2015-06" db="UniProtKB">
        <authorList>
            <consortium name="EnsemblMetazoa"/>
        </authorList>
    </citation>
    <scope>IDENTIFICATION</scope>
</reference>
<proteinExistence type="predicted"/>
<dbReference type="PANTHER" id="PTHR47331">
    <property type="entry name" value="PHD-TYPE DOMAIN-CONTAINING PROTEIN"/>
    <property type="match status" value="1"/>
</dbReference>
<dbReference type="EMBL" id="KB310884">
    <property type="protein sequence ID" value="ELT90510.1"/>
    <property type="molecule type" value="Genomic_DNA"/>
</dbReference>
<protein>
    <submittedName>
        <fullName evidence="1 2">Uncharacterized protein</fullName>
    </submittedName>
</protein>
<reference evidence="1 3" key="2">
    <citation type="journal article" date="2013" name="Nature">
        <title>Insights into bilaterian evolution from three spiralian genomes.</title>
        <authorList>
            <person name="Simakov O."/>
            <person name="Marletaz F."/>
            <person name="Cho S.J."/>
            <person name="Edsinger-Gonzales E."/>
            <person name="Havlak P."/>
            <person name="Hellsten U."/>
            <person name="Kuo D.H."/>
            <person name="Larsson T."/>
            <person name="Lv J."/>
            <person name="Arendt D."/>
            <person name="Savage R."/>
            <person name="Osoegawa K."/>
            <person name="de Jong P."/>
            <person name="Grimwood J."/>
            <person name="Chapman J.A."/>
            <person name="Shapiro H."/>
            <person name="Aerts A."/>
            <person name="Otillar R.P."/>
            <person name="Terry A.Y."/>
            <person name="Boore J.L."/>
            <person name="Grigoriev I.V."/>
            <person name="Lindberg D.R."/>
            <person name="Seaver E.C."/>
            <person name="Weisblat D.A."/>
            <person name="Putnam N.H."/>
            <person name="Rokhsar D.S."/>
        </authorList>
    </citation>
    <scope>NUCLEOTIDE SEQUENCE</scope>
    <source>
        <strain evidence="1 3">I ESC-2004</strain>
    </source>
</reference>
<dbReference type="EMBL" id="AMQN01014311">
    <property type="status" value="NOT_ANNOTATED_CDS"/>
    <property type="molecule type" value="Genomic_DNA"/>
</dbReference>
<name>R7THB1_CAPTE</name>
<reference evidence="3" key="1">
    <citation type="submission" date="2012-12" db="EMBL/GenBank/DDBJ databases">
        <authorList>
            <person name="Hellsten U."/>
            <person name="Grimwood J."/>
            <person name="Chapman J.A."/>
            <person name="Shapiro H."/>
            <person name="Aerts A."/>
            <person name="Otillar R.P."/>
            <person name="Terry A.Y."/>
            <person name="Boore J.L."/>
            <person name="Simakov O."/>
            <person name="Marletaz F."/>
            <person name="Cho S.-J."/>
            <person name="Edsinger-Gonzales E."/>
            <person name="Havlak P."/>
            <person name="Kuo D.-H."/>
            <person name="Larsson T."/>
            <person name="Lv J."/>
            <person name="Arendt D."/>
            <person name="Savage R."/>
            <person name="Osoegawa K."/>
            <person name="de Jong P."/>
            <person name="Lindberg D.R."/>
            <person name="Seaver E.C."/>
            <person name="Weisblat D.A."/>
            <person name="Putnam N.H."/>
            <person name="Grigoriev I.V."/>
            <person name="Rokhsar D.S."/>
        </authorList>
    </citation>
    <scope>NUCLEOTIDE SEQUENCE</scope>
    <source>
        <strain evidence="3">I ESC-2004</strain>
    </source>
</reference>
<dbReference type="OrthoDB" id="10057678at2759"/>
<dbReference type="EMBL" id="AMQN01014312">
    <property type="status" value="NOT_ANNOTATED_CDS"/>
    <property type="molecule type" value="Genomic_DNA"/>
</dbReference>
<dbReference type="AlphaFoldDB" id="R7THB1"/>
<dbReference type="STRING" id="283909.R7THB1"/>
<dbReference type="HOGENOM" id="CLU_829620_0_0_1"/>
<evidence type="ECO:0000313" key="1">
    <source>
        <dbReference type="EMBL" id="ELT90510.1"/>
    </source>
</evidence>
<evidence type="ECO:0000313" key="2">
    <source>
        <dbReference type="EnsemblMetazoa" id="CapteP197590"/>
    </source>
</evidence>
<accession>R7THB1</accession>